<dbReference type="Gene3D" id="3.90.226.10">
    <property type="entry name" value="2-enoyl-CoA Hydratase, Chain A, domain 1"/>
    <property type="match status" value="1"/>
</dbReference>
<dbReference type="InterPro" id="IPR005151">
    <property type="entry name" value="Tail-specific_protease"/>
</dbReference>
<feature type="domain" description="SLH" evidence="8">
    <location>
        <begin position="95"/>
        <end position="156"/>
    </location>
</feature>
<accession>A0ABY5SBG9</accession>
<feature type="domain" description="PDZ" evidence="7">
    <location>
        <begin position="342"/>
        <end position="432"/>
    </location>
</feature>
<dbReference type="Pfam" id="PF17820">
    <property type="entry name" value="PDZ_6"/>
    <property type="match status" value="1"/>
</dbReference>
<gene>
    <name evidence="9" type="ORF">L1F29_04430</name>
</gene>
<keyword evidence="6" id="KW-0732">Signal</keyword>
<name>A0ABY5SBG9_9BACL</name>
<dbReference type="SMART" id="SM00245">
    <property type="entry name" value="TSPc"/>
    <property type="match status" value="1"/>
</dbReference>
<dbReference type="EMBL" id="CP091430">
    <property type="protein sequence ID" value="UVI31099.1"/>
    <property type="molecule type" value="Genomic_DNA"/>
</dbReference>
<dbReference type="InterPro" id="IPR041489">
    <property type="entry name" value="PDZ_6"/>
</dbReference>
<protein>
    <submittedName>
        <fullName evidence="9">S41 family peptidase</fullName>
    </submittedName>
</protein>
<keyword evidence="2 5" id="KW-0645">Protease</keyword>
<dbReference type="Pfam" id="PF03572">
    <property type="entry name" value="Peptidase_S41"/>
    <property type="match status" value="1"/>
</dbReference>
<evidence type="ECO:0000313" key="9">
    <source>
        <dbReference type="EMBL" id="UVI31099.1"/>
    </source>
</evidence>
<evidence type="ECO:0000259" key="7">
    <source>
        <dbReference type="PROSITE" id="PS50106"/>
    </source>
</evidence>
<evidence type="ECO:0000256" key="2">
    <source>
        <dbReference type="ARBA" id="ARBA00022670"/>
    </source>
</evidence>
<evidence type="ECO:0000259" key="8">
    <source>
        <dbReference type="PROSITE" id="PS51272"/>
    </source>
</evidence>
<dbReference type="CDD" id="cd07560">
    <property type="entry name" value="Peptidase_S41_CPP"/>
    <property type="match status" value="1"/>
</dbReference>
<comment type="similarity">
    <text evidence="1 5">Belongs to the peptidase S41A family.</text>
</comment>
<feature type="signal peptide" evidence="6">
    <location>
        <begin position="1"/>
        <end position="26"/>
    </location>
</feature>
<feature type="domain" description="SLH" evidence="8">
    <location>
        <begin position="30"/>
        <end position="93"/>
    </location>
</feature>
<dbReference type="InterPro" id="IPR001478">
    <property type="entry name" value="PDZ"/>
</dbReference>
<dbReference type="InterPro" id="IPR029045">
    <property type="entry name" value="ClpP/crotonase-like_dom_sf"/>
</dbReference>
<sequence>MRKISRTIGTIALAAAIFMNPISSFAAENEISLPFKDISASPALGQILLLQHMGYIKGYVDQSFKPEQTITRAEFVVMLVAGKGYEGEAAKLSGTKSEFRDVSGWGTRYINFAVNHGWIQGTGDGKFEPDKLITNAQAIAILMNSIGMQQSQSGEPGKPWYANYYLADQKFHLGFVSAASKPNAYATRSDVAELIVKLLADVPVNPSTGIFDTKHTANNTSFAIHLYEDTVGSFTPAASDGKGTGAVTLLNGQIVPLAENAPVYGDPVPGSGIWYVKNGSGLAAFVYVVTDHQDSLNRTGQWTKLWSVYQSLKYDYYTAVDDETLVNGAIDGMLRSLGDPYTVYMNPEAAASFNNGISSSFEGVGTTLKEQNGELVISGILPGSPAEKAGFRTGDIILQVNGTDVKGMSSDELASLIRGPKGTAVEFIVQRPGVDGKLTIPVTRDTIIQKTVAGKMLSGTMGKIDIVRMSEPTVDEFQQHYKELLAKGMKGLILDLRQNPGGLMSSALLIGNVLVPNQKPLFQLEYRDGSRVVYITQNDVERPIPIVVLTDKGTASAAEILAAALRESADAVLVGAATYGKGVVQTTQGYNDGSSVKYTESKWLTPEGNWIHSKGIVPDYEVRLPEAPSTLDTQLQKAEDVLKQLMLGYE</sequence>
<dbReference type="RefSeq" id="WP_258387162.1">
    <property type="nucleotide sequence ID" value="NZ_CP091430.1"/>
</dbReference>
<dbReference type="Gene3D" id="3.30.750.44">
    <property type="match status" value="1"/>
</dbReference>
<proteinExistence type="inferred from homology"/>
<dbReference type="SMART" id="SM00228">
    <property type="entry name" value="PDZ"/>
    <property type="match status" value="1"/>
</dbReference>
<dbReference type="InterPro" id="IPR055210">
    <property type="entry name" value="CtpA/B_N"/>
</dbReference>
<evidence type="ECO:0000256" key="3">
    <source>
        <dbReference type="ARBA" id="ARBA00022801"/>
    </source>
</evidence>
<dbReference type="Pfam" id="PF00395">
    <property type="entry name" value="SLH"/>
    <property type="match status" value="2"/>
</dbReference>
<dbReference type="PROSITE" id="PS51272">
    <property type="entry name" value="SLH"/>
    <property type="match status" value="2"/>
</dbReference>
<evidence type="ECO:0000256" key="6">
    <source>
        <dbReference type="SAM" id="SignalP"/>
    </source>
</evidence>
<keyword evidence="4 5" id="KW-0720">Serine protease</keyword>
<keyword evidence="10" id="KW-1185">Reference proteome</keyword>
<evidence type="ECO:0000256" key="5">
    <source>
        <dbReference type="RuleBase" id="RU004404"/>
    </source>
</evidence>
<dbReference type="Proteomes" id="UP001057877">
    <property type="component" value="Chromosome"/>
</dbReference>
<dbReference type="Pfam" id="PF22694">
    <property type="entry name" value="CtpB_N-like"/>
    <property type="match status" value="1"/>
</dbReference>
<dbReference type="PANTHER" id="PTHR32060:SF30">
    <property type="entry name" value="CARBOXY-TERMINAL PROCESSING PROTEASE CTPA"/>
    <property type="match status" value="1"/>
</dbReference>
<dbReference type="PROSITE" id="PS50106">
    <property type="entry name" value="PDZ"/>
    <property type="match status" value="1"/>
</dbReference>
<dbReference type="NCBIfam" id="TIGR00225">
    <property type="entry name" value="prc"/>
    <property type="match status" value="1"/>
</dbReference>
<feature type="chain" id="PRO_5045386274" evidence="6">
    <location>
        <begin position="27"/>
        <end position="650"/>
    </location>
</feature>
<keyword evidence="3 5" id="KW-0378">Hydrolase</keyword>
<organism evidence="9 10">
    <name type="scientific">Paenibacillus spongiae</name>
    <dbReference type="NCBI Taxonomy" id="2909671"/>
    <lineage>
        <taxon>Bacteria</taxon>
        <taxon>Bacillati</taxon>
        <taxon>Bacillota</taxon>
        <taxon>Bacilli</taxon>
        <taxon>Bacillales</taxon>
        <taxon>Paenibacillaceae</taxon>
        <taxon>Paenibacillus</taxon>
    </lineage>
</organism>
<dbReference type="SUPFAM" id="SSF52096">
    <property type="entry name" value="ClpP/crotonase"/>
    <property type="match status" value="1"/>
</dbReference>
<dbReference type="InterPro" id="IPR036034">
    <property type="entry name" value="PDZ_sf"/>
</dbReference>
<dbReference type="CDD" id="cd06782">
    <property type="entry name" value="cpPDZ_CPP-like"/>
    <property type="match status" value="1"/>
</dbReference>
<dbReference type="SUPFAM" id="SSF50156">
    <property type="entry name" value="PDZ domain-like"/>
    <property type="match status" value="1"/>
</dbReference>
<reference evidence="9" key="1">
    <citation type="submission" date="2022-01" db="EMBL/GenBank/DDBJ databases">
        <title>Paenibacillus spongiae sp. nov., isolated from marine sponge.</title>
        <authorList>
            <person name="Li Z."/>
            <person name="Zhang M."/>
        </authorList>
    </citation>
    <scope>NUCLEOTIDE SEQUENCE</scope>
    <source>
        <strain evidence="9">PHS-Z3</strain>
    </source>
</reference>
<dbReference type="InterPro" id="IPR004447">
    <property type="entry name" value="Peptidase_S41A"/>
</dbReference>
<dbReference type="PANTHER" id="PTHR32060">
    <property type="entry name" value="TAIL-SPECIFIC PROTEASE"/>
    <property type="match status" value="1"/>
</dbReference>
<dbReference type="InterPro" id="IPR001119">
    <property type="entry name" value="SLH_dom"/>
</dbReference>
<evidence type="ECO:0000256" key="4">
    <source>
        <dbReference type="ARBA" id="ARBA00022825"/>
    </source>
</evidence>
<evidence type="ECO:0000256" key="1">
    <source>
        <dbReference type="ARBA" id="ARBA00009179"/>
    </source>
</evidence>
<evidence type="ECO:0000313" key="10">
    <source>
        <dbReference type="Proteomes" id="UP001057877"/>
    </source>
</evidence>
<dbReference type="Gene3D" id="2.30.42.10">
    <property type="match status" value="1"/>
</dbReference>